<dbReference type="GO" id="GO:0046961">
    <property type="term" value="F:proton-transporting ATPase activity, rotational mechanism"/>
    <property type="evidence" value="ECO:0007669"/>
    <property type="project" value="InterPro"/>
</dbReference>
<evidence type="ECO:0000259" key="6">
    <source>
        <dbReference type="PROSITE" id="PS50158"/>
    </source>
</evidence>
<dbReference type="InterPro" id="IPR036875">
    <property type="entry name" value="Znf_CCHC_sf"/>
</dbReference>
<accession>A0A9Q1JGU9</accession>
<keyword evidence="3" id="KW-0406">Ion transport</keyword>
<dbReference type="Pfam" id="PF00098">
    <property type="entry name" value="zf-CCHC"/>
    <property type="match status" value="1"/>
</dbReference>
<evidence type="ECO:0000313" key="7">
    <source>
        <dbReference type="EMBL" id="KAJ8424427.1"/>
    </source>
</evidence>
<comment type="similarity">
    <text evidence="1">Belongs to the V-ATPase E subunit family.</text>
</comment>
<dbReference type="Proteomes" id="UP001153076">
    <property type="component" value="Unassembled WGS sequence"/>
</dbReference>
<dbReference type="SMART" id="SM00343">
    <property type="entry name" value="ZnF_C2HC"/>
    <property type="match status" value="1"/>
</dbReference>
<dbReference type="Gene3D" id="3.30.2320.30">
    <property type="entry name" value="ATP synthase, E subunit, C-terminal"/>
    <property type="match status" value="1"/>
</dbReference>
<protein>
    <recommendedName>
        <fullName evidence="6">CCHC-type domain-containing protein</fullName>
    </recommendedName>
</protein>
<evidence type="ECO:0000256" key="3">
    <source>
        <dbReference type="ARBA" id="ARBA00023065"/>
    </source>
</evidence>
<dbReference type="OrthoDB" id="1194585at2759"/>
<dbReference type="Pfam" id="PF01991">
    <property type="entry name" value="vATP-synt_E"/>
    <property type="match status" value="1"/>
</dbReference>
<sequence length="243" mass="27509">MVCSERGRSQFKRRGGPRERSQYRSKDMSNIECYYCGEKGHVQNRCPNLKEDLVNLKKLQEKMRGKAKLEDEDESDANVIDGGDVFLTKSALESVNDSIEGQNSWVLDSAASMHICKDKNSFDTLHSHGNYGFITVGNRLILPGEKDKKNICCLIGCSVLGTTNDSKSVEFYAFKYEVTLCHHFVHPNMISLFSLDVQALLHLKEPTVLLRCREMDRKVVESALEDSKREYAEKARVAAPQLP</sequence>
<dbReference type="GO" id="GO:0003676">
    <property type="term" value="F:nucleic acid binding"/>
    <property type="evidence" value="ECO:0007669"/>
    <property type="project" value="InterPro"/>
</dbReference>
<feature type="domain" description="CCHC-type" evidence="6">
    <location>
        <begin position="33"/>
        <end position="48"/>
    </location>
</feature>
<name>A0A9Q1JGU9_9CARY</name>
<comment type="caution">
    <text evidence="7">The sequence shown here is derived from an EMBL/GenBank/DDBJ whole genome shotgun (WGS) entry which is preliminary data.</text>
</comment>
<dbReference type="GO" id="GO:0033178">
    <property type="term" value="C:proton-transporting two-sector ATPase complex, catalytic domain"/>
    <property type="evidence" value="ECO:0007669"/>
    <property type="project" value="InterPro"/>
</dbReference>
<dbReference type="PROSITE" id="PS50158">
    <property type="entry name" value="ZF_CCHC"/>
    <property type="match status" value="1"/>
</dbReference>
<dbReference type="SUPFAM" id="SSF57756">
    <property type="entry name" value="Retrovirus zinc finger-like domains"/>
    <property type="match status" value="1"/>
</dbReference>
<proteinExistence type="inferred from homology"/>
<dbReference type="InterPro" id="IPR001878">
    <property type="entry name" value="Znf_CCHC"/>
</dbReference>
<feature type="region of interest" description="Disordered" evidence="5">
    <location>
        <begin position="1"/>
        <end position="24"/>
    </location>
</feature>
<keyword evidence="2" id="KW-0813">Transport</keyword>
<dbReference type="InterPro" id="IPR002842">
    <property type="entry name" value="ATPase_V1_Esu"/>
</dbReference>
<organism evidence="7 8">
    <name type="scientific">Carnegiea gigantea</name>
    <dbReference type="NCBI Taxonomy" id="171969"/>
    <lineage>
        <taxon>Eukaryota</taxon>
        <taxon>Viridiplantae</taxon>
        <taxon>Streptophyta</taxon>
        <taxon>Embryophyta</taxon>
        <taxon>Tracheophyta</taxon>
        <taxon>Spermatophyta</taxon>
        <taxon>Magnoliopsida</taxon>
        <taxon>eudicotyledons</taxon>
        <taxon>Gunneridae</taxon>
        <taxon>Pentapetalae</taxon>
        <taxon>Caryophyllales</taxon>
        <taxon>Cactineae</taxon>
        <taxon>Cactaceae</taxon>
        <taxon>Cactoideae</taxon>
        <taxon>Echinocereeae</taxon>
        <taxon>Carnegiea</taxon>
    </lineage>
</organism>
<evidence type="ECO:0000256" key="2">
    <source>
        <dbReference type="ARBA" id="ARBA00022448"/>
    </source>
</evidence>
<keyword evidence="4" id="KW-0479">Metal-binding</keyword>
<evidence type="ECO:0000256" key="4">
    <source>
        <dbReference type="PROSITE-ProRule" id="PRU00047"/>
    </source>
</evidence>
<evidence type="ECO:0000313" key="8">
    <source>
        <dbReference type="Proteomes" id="UP001153076"/>
    </source>
</evidence>
<keyword evidence="4" id="KW-0862">Zinc</keyword>
<dbReference type="Gene3D" id="4.10.60.10">
    <property type="entry name" value="Zinc finger, CCHC-type"/>
    <property type="match status" value="1"/>
</dbReference>
<gene>
    <name evidence="7" type="ORF">Cgig2_010656</name>
</gene>
<dbReference type="AlphaFoldDB" id="A0A9Q1JGU9"/>
<evidence type="ECO:0000256" key="1">
    <source>
        <dbReference type="ARBA" id="ARBA00005901"/>
    </source>
</evidence>
<keyword evidence="4" id="KW-0863">Zinc-finger</keyword>
<dbReference type="EMBL" id="JAKOGI010001681">
    <property type="protein sequence ID" value="KAJ8424427.1"/>
    <property type="molecule type" value="Genomic_DNA"/>
</dbReference>
<evidence type="ECO:0000256" key="5">
    <source>
        <dbReference type="SAM" id="MobiDB-lite"/>
    </source>
</evidence>
<reference evidence="7" key="1">
    <citation type="submission" date="2022-04" db="EMBL/GenBank/DDBJ databases">
        <title>Carnegiea gigantea Genome sequencing and assembly v2.</title>
        <authorList>
            <person name="Copetti D."/>
            <person name="Sanderson M.J."/>
            <person name="Burquez A."/>
            <person name="Wojciechowski M.F."/>
        </authorList>
    </citation>
    <scope>NUCLEOTIDE SEQUENCE</scope>
    <source>
        <strain evidence="7">SGP5-SGP5p</strain>
        <tissue evidence="7">Aerial part</tissue>
    </source>
</reference>
<dbReference type="InterPro" id="IPR038495">
    <property type="entry name" value="ATPase_E_C"/>
</dbReference>
<keyword evidence="8" id="KW-1185">Reference proteome</keyword>
<dbReference type="GO" id="GO:0008270">
    <property type="term" value="F:zinc ion binding"/>
    <property type="evidence" value="ECO:0007669"/>
    <property type="project" value="UniProtKB-KW"/>
</dbReference>